<proteinExistence type="predicted"/>
<reference evidence="2" key="1">
    <citation type="submission" date="2020-05" db="EMBL/GenBank/DDBJ databases">
        <authorList>
            <person name="Chiriac C."/>
            <person name="Salcher M."/>
            <person name="Ghai R."/>
            <person name="Kavagutti S V."/>
        </authorList>
    </citation>
    <scope>NUCLEOTIDE SEQUENCE</scope>
</reference>
<gene>
    <name evidence="2" type="ORF">UFOPK3752_01780</name>
</gene>
<organism evidence="2">
    <name type="scientific">freshwater metagenome</name>
    <dbReference type="NCBI Taxonomy" id="449393"/>
    <lineage>
        <taxon>unclassified sequences</taxon>
        <taxon>metagenomes</taxon>
        <taxon>ecological metagenomes</taxon>
    </lineage>
</organism>
<evidence type="ECO:0000313" key="2">
    <source>
        <dbReference type="EMBL" id="CAB4953001.1"/>
    </source>
</evidence>
<accession>A0A6J7KCB3</accession>
<feature type="compositionally biased region" description="Basic and acidic residues" evidence="1">
    <location>
        <begin position="19"/>
        <end position="32"/>
    </location>
</feature>
<evidence type="ECO:0000256" key="1">
    <source>
        <dbReference type="SAM" id="MobiDB-lite"/>
    </source>
</evidence>
<protein>
    <submittedName>
        <fullName evidence="2">Unannotated protein</fullName>
    </submittedName>
</protein>
<name>A0A6J7KCB3_9ZZZZ</name>
<feature type="region of interest" description="Disordered" evidence="1">
    <location>
        <begin position="1"/>
        <end position="32"/>
    </location>
</feature>
<dbReference type="EMBL" id="CAFBND010000091">
    <property type="protein sequence ID" value="CAB4953001.1"/>
    <property type="molecule type" value="Genomic_DNA"/>
</dbReference>
<dbReference type="AlphaFoldDB" id="A0A6J7KCB3"/>
<sequence>MELCVRGQDAENPAQEENPDPRQEQDRGRRLE</sequence>